<gene>
    <name evidence="3" type="ORF">CYR75_03250</name>
</gene>
<name>A0A2K9MCU7_9RHOB</name>
<dbReference type="EMBL" id="CP025583">
    <property type="protein sequence ID" value="AUM73440.1"/>
    <property type="molecule type" value="Genomic_DNA"/>
</dbReference>
<reference evidence="4" key="1">
    <citation type="submission" date="2017-12" db="EMBL/GenBank/DDBJ databases">
        <title>Genomic analysis of Paracoccus sp. CBA4604.</title>
        <authorList>
            <person name="Roh S.W."/>
            <person name="Kim J.Y."/>
            <person name="Kim J.S."/>
        </authorList>
    </citation>
    <scope>NUCLEOTIDE SEQUENCE [LARGE SCALE GENOMIC DNA]</scope>
    <source>
        <strain evidence="4">CBA4604</strain>
    </source>
</reference>
<proteinExistence type="predicted"/>
<sequence>MSYPSPQEPRGELPGPPPESPEQVVMGLSSDAVAITANFTGSEILLYGAVRRETPMPSDSQLDVIATLEGPSRSVTIRRKERRFGIWVNTESVFVASAPSFYAVDTTGKLDRILSPEQDASHRISIPTAMRAFAKPLDVENPVDFTEALIEMRIAEGIYRLDEGAVGLVDNTLFRADFRLPANLVEGSYKARIFLLREGRVISDYSAPIEVRKVGLERWLYRLAYDRPLLYGLMSLLIAAFAGVAASAAFRALKRD</sequence>
<evidence type="ECO:0000313" key="3">
    <source>
        <dbReference type="EMBL" id="AUM73440.1"/>
    </source>
</evidence>
<feature type="region of interest" description="Disordered" evidence="1">
    <location>
        <begin position="1"/>
        <end position="24"/>
    </location>
</feature>
<keyword evidence="2" id="KW-1133">Transmembrane helix</keyword>
<dbReference type="Proteomes" id="UP000234882">
    <property type="component" value="Chromosome"/>
</dbReference>
<dbReference type="AlphaFoldDB" id="A0A2K9MCU7"/>
<dbReference type="OrthoDB" id="9815212at2"/>
<keyword evidence="4" id="KW-1185">Reference proteome</keyword>
<keyword evidence="2" id="KW-0472">Membrane</keyword>
<evidence type="ECO:0000256" key="1">
    <source>
        <dbReference type="SAM" id="MobiDB-lite"/>
    </source>
</evidence>
<feature type="transmembrane region" description="Helical" evidence="2">
    <location>
        <begin position="229"/>
        <end position="250"/>
    </location>
</feature>
<keyword evidence="2" id="KW-0812">Transmembrane</keyword>
<accession>A0A2K9MCU7</accession>
<dbReference type="InterPro" id="IPR019088">
    <property type="entry name" value="CHP02186-rel_TM"/>
</dbReference>
<dbReference type="KEGG" id="paru:CYR75_03250"/>
<evidence type="ECO:0000313" key="4">
    <source>
        <dbReference type="Proteomes" id="UP000234882"/>
    </source>
</evidence>
<evidence type="ECO:0000256" key="2">
    <source>
        <dbReference type="SAM" id="Phobius"/>
    </source>
</evidence>
<dbReference type="Pfam" id="PF09608">
    <property type="entry name" value="Alph_Pro_TM"/>
    <property type="match status" value="1"/>
</dbReference>
<protein>
    <recommendedName>
        <fullName evidence="5">TIGR02186 family protein</fullName>
    </recommendedName>
</protein>
<organism evidence="3 4">
    <name type="scientific">Paracoccus jeotgali</name>
    <dbReference type="NCBI Taxonomy" id="2065379"/>
    <lineage>
        <taxon>Bacteria</taxon>
        <taxon>Pseudomonadati</taxon>
        <taxon>Pseudomonadota</taxon>
        <taxon>Alphaproteobacteria</taxon>
        <taxon>Rhodobacterales</taxon>
        <taxon>Paracoccaceae</taxon>
        <taxon>Paracoccus</taxon>
    </lineage>
</organism>
<evidence type="ECO:0008006" key="5">
    <source>
        <dbReference type="Google" id="ProtNLM"/>
    </source>
</evidence>